<name>A0A1B2ERS5_9HYPH</name>
<dbReference type="EMBL" id="CP016617">
    <property type="protein sequence ID" value="ANY82668.1"/>
    <property type="molecule type" value="Genomic_DNA"/>
</dbReference>
<dbReference type="AlphaFoldDB" id="A0A1B2ERS5"/>
<dbReference type="KEGG" id="moc:BB934_30875"/>
<protein>
    <submittedName>
        <fullName evidence="1">Uncharacterized protein</fullName>
    </submittedName>
</protein>
<proteinExistence type="predicted"/>
<keyword evidence="1" id="KW-0614">Plasmid</keyword>
<organism evidence="1">
    <name type="scientific">Microvirga ossetica</name>
    <dbReference type="NCBI Taxonomy" id="1882682"/>
    <lineage>
        <taxon>Bacteria</taxon>
        <taxon>Pseudomonadati</taxon>
        <taxon>Pseudomonadota</taxon>
        <taxon>Alphaproteobacteria</taxon>
        <taxon>Hyphomicrobiales</taxon>
        <taxon>Methylobacteriaceae</taxon>
        <taxon>Microvirga</taxon>
    </lineage>
</organism>
<reference evidence="1" key="1">
    <citation type="submission" date="2016-07" db="EMBL/GenBank/DDBJ databases">
        <title>Microvirga ossetica sp. nov. a new species of rhizobia isolated from root nodules of the legume species Vicia alpestris Steven originated from North Ossetia region in the Caucasus.</title>
        <authorList>
            <person name="Safronova V.I."/>
            <person name="Kuznetsova I.G."/>
            <person name="Sazanova A.L."/>
            <person name="Belimov A."/>
            <person name="Andronov E."/>
            <person name="Osledkin Y.S."/>
            <person name="Onishchuk O.P."/>
            <person name="Kurchak O.N."/>
            <person name="Shaposhnikov A.I."/>
            <person name="Willems A."/>
            <person name="Tikhonovich I.A."/>
        </authorList>
    </citation>
    <scope>NUCLEOTIDE SEQUENCE [LARGE SCALE GENOMIC DNA]</scope>
    <source>
        <strain evidence="1">V5/3M</strain>
        <plasmid evidence="1">unnamed1</plasmid>
    </source>
</reference>
<gene>
    <name evidence="1" type="ORF">BB934_30875</name>
</gene>
<sequence length="74" mass="7621">MVVPGKEDLALARPTDLETAVIQPGQSGYCGAALLKGRIIGGESLLNLGCRKQQGFSGAQACQAVLQVVGIHSE</sequence>
<geneLocation type="plasmid" evidence="1">
    <name>unnamed1</name>
</geneLocation>
<accession>A0A1B2ERS5</accession>
<evidence type="ECO:0000313" key="1">
    <source>
        <dbReference type="EMBL" id="ANY82668.1"/>
    </source>
</evidence>